<name>A0AAU9NQF3_9ASTR</name>
<organism evidence="1 2">
    <name type="scientific">Lactuca virosa</name>
    <dbReference type="NCBI Taxonomy" id="75947"/>
    <lineage>
        <taxon>Eukaryota</taxon>
        <taxon>Viridiplantae</taxon>
        <taxon>Streptophyta</taxon>
        <taxon>Embryophyta</taxon>
        <taxon>Tracheophyta</taxon>
        <taxon>Spermatophyta</taxon>
        <taxon>Magnoliopsida</taxon>
        <taxon>eudicotyledons</taxon>
        <taxon>Gunneridae</taxon>
        <taxon>Pentapetalae</taxon>
        <taxon>asterids</taxon>
        <taxon>campanulids</taxon>
        <taxon>Asterales</taxon>
        <taxon>Asteraceae</taxon>
        <taxon>Cichorioideae</taxon>
        <taxon>Cichorieae</taxon>
        <taxon>Lactucinae</taxon>
        <taxon>Lactuca</taxon>
    </lineage>
</organism>
<evidence type="ECO:0000313" key="2">
    <source>
        <dbReference type="Proteomes" id="UP001157418"/>
    </source>
</evidence>
<accession>A0AAU9NQF3</accession>
<dbReference type="EMBL" id="CAKMRJ010005412">
    <property type="protein sequence ID" value="CAH1440091.1"/>
    <property type="molecule type" value="Genomic_DNA"/>
</dbReference>
<protein>
    <submittedName>
        <fullName evidence="1">Uncharacterized protein</fullName>
    </submittedName>
</protein>
<evidence type="ECO:0000313" key="1">
    <source>
        <dbReference type="EMBL" id="CAH1440091.1"/>
    </source>
</evidence>
<comment type="caution">
    <text evidence="1">The sequence shown here is derived from an EMBL/GenBank/DDBJ whole genome shotgun (WGS) entry which is preliminary data.</text>
</comment>
<reference evidence="1 2" key="1">
    <citation type="submission" date="2022-01" db="EMBL/GenBank/DDBJ databases">
        <authorList>
            <person name="Xiong W."/>
            <person name="Schranz E."/>
        </authorList>
    </citation>
    <scope>NUCLEOTIDE SEQUENCE [LARGE SCALE GENOMIC DNA]</scope>
</reference>
<proteinExistence type="predicted"/>
<keyword evidence="2" id="KW-1185">Reference proteome</keyword>
<dbReference type="Proteomes" id="UP001157418">
    <property type="component" value="Unassembled WGS sequence"/>
</dbReference>
<dbReference type="AlphaFoldDB" id="A0AAU9NQF3"/>
<sequence>MVFLIWVKFVPAIRFRTNNEPFKASMQGFTQKIVRMMNAENMFESQEVQSSSHRFESGSARIFEPWHAEDESVHYKGTGKSSYTDPKNRVLQSMI</sequence>
<gene>
    <name evidence="1" type="ORF">LVIROSA_LOCUS26248</name>
</gene>